<dbReference type="RefSeq" id="WP_188901265.1">
    <property type="nucleotide sequence ID" value="NZ_BMKS01000008.1"/>
</dbReference>
<feature type="binding site" evidence="13">
    <location>
        <position position="117"/>
    </location>
    <ligand>
        <name>Mg(2+)</name>
        <dbReference type="ChEBI" id="CHEBI:18420"/>
        <label>1</label>
    </ligand>
</feature>
<comment type="caution">
    <text evidence="16">The sequence shown here is derived from an EMBL/GenBank/DDBJ whole genome shotgun (WGS) entry which is preliminary data.</text>
</comment>
<evidence type="ECO:0000256" key="4">
    <source>
        <dbReference type="ARBA" id="ARBA00013297"/>
    </source>
</evidence>
<proteinExistence type="inferred from homology"/>
<dbReference type="PANTHER" id="PTHR11839:SF5">
    <property type="entry name" value="ADP-RIBOSE PYROPHOSPHATASE"/>
    <property type="match status" value="1"/>
</dbReference>
<dbReference type="Proteomes" id="UP000597507">
    <property type="component" value="Unassembled WGS sequence"/>
</dbReference>
<evidence type="ECO:0000256" key="5">
    <source>
        <dbReference type="ARBA" id="ARBA00022723"/>
    </source>
</evidence>
<dbReference type="NCBIfam" id="TIGR00052">
    <property type="entry name" value="nudix-type nucleoside diphosphatase, YffH/AdpP family"/>
    <property type="match status" value="1"/>
</dbReference>
<dbReference type="Gene3D" id="3.90.79.10">
    <property type="entry name" value="Nucleoside Triphosphate Pyrophosphohydrolase"/>
    <property type="match status" value="1"/>
</dbReference>
<name>A0A8J2ZD13_9PROT</name>
<evidence type="ECO:0000256" key="8">
    <source>
        <dbReference type="ARBA" id="ARBA00025164"/>
    </source>
</evidence>
<dbReference type="PROSITE" id="PS51462">
    <property type="entry name" value="NUDIX"/>
    <property type="match status" value="1"/>
</dbReference>
<dbReference type="InterPro" id="IPR020084">
    <property type="entry name" value="NUDIX_hydrolase_CS"/>
</dbReference>
<dbReference type="EMBL" id="BMKS01000008">
    <property type="protein sequence ID" value="GGG38844.1"/>
    <property type="molecule type" value="Genomic_DNA"/>
</dbReference>
<keyword evidence="6" id="KW-0378">Hydrolase</keyword>
<dbReference type="GO" id="GO:0019693">
    <property type="term" value="P:ribose phosphate metabolic process"/>
    <property type="evidence" value="ECO:0007669"/>
    <property type="project" value="TreeGrafter"/>
</dbReference>
<dbReference type="GO" id="GO:0047631">
    <property type="term" value="F:ADP-ribose diphosphatase activity"/>
    <property type="evidence" value="ECO:0007669"/>
    <property type="project" value="UniProtKB-EC"/>
</dbReference>
<dbReference type="Pfam" id="PF00293">
    <property type="entry name" value="NUDIX"/>
    <property type="match status" value="1"/>
</dbReference>
<evidence type="ECO:0000256" key="11">
    <source>
        <dbReference type="ARBA" id="ARBA00033056"/>
    </source>
</evidence>
<dbReference type="AlphaFoldDB" id="A0A8J2ZD13"/>
<comment type="similarity">
    <text evidence="2">Belongs to the Nudix hydrolase family. NudF subfamily.</text>
</comment>
<evidence type="ECO:0000256" key="10">
    <source>
        <dbReference type="ARBA" id="ARBA00030308"/>
    </source>
</evidence>
<feature type="short sequence motif" description="Nudix box" evidence="14">
    <location>
        <begin position="98"/>
        <end position="120"/>
    </location>
</feature>
<dbReference type="InterPro" id="IPR015797">
    <property type="entry name" value="NUDIX_hydrolase-like_dom_sf"/>
</dbReference>
<dbReference type="PROSITE" id="PS00893">
    <property type="entry name" value="NUDIX_BOX"/>
    <property type="match status" value="1"/>
</dbReference>
<dbReference type="GO" id="GO:0046872">
    <property type="term" value="F:metal ion binding"/>
    <property type="evidence" value="ECO:0007669"/>
    <property type="project" value="UniProtKB-KW"/>
</dbReference>
<sequence length="227" mass="25085">MKARHPKAPPLPSYPGLRIVSDEIVWDGRFPLQRVRFHHRRFDGRESGLRTWELWRRGAAVAVLPYDPDADRVALIEQFRLPALAAGLDPLVTECAAGFVDPGETPEAAARREAEEEMGLAPQRLERMGRWILTQGGCDETMTCFCACMPLPAPGIVAHHGVDHEHEDIRLKVLSAGEAFAMLDDNRINNATAALALFWLRANRDRLRREWAGATPPGGEAGPAQGA</sequence>
<accession>A0A8J2ZD13</accession>
<comment type="catalytic activity">
    <reaction evidence="12">
        <text>ADP-D-ribose + H2O = D-ribose 5-phosphate + AMP + 2 H(+)</text>
        <dbReference type="Rhea" id="RHEA:10412"/>
        <dbReference type="ChEBI" id="CHEBI:15377"/>
        <dbReference type="ChEBI" id="CHEBI:15378"/>
        <dbReference type="ChEBI" id="CHEBI:57967"/>
        <dbReference type="ChEBI" id="CHEBI:78346"/>
        <dbReference type="ChEBI" id="CHEBI:456215"/>
        <dbReference type="EC" id="3.6.1.13"/>
    </reaction>
</comment>
<keyword evidence="5 13" id="KW-0479">Metal-binding</keyword>
<feature type="domain" description="Nudix hydrolase" evidence="15">
    <location>
        <begin position="56"/>
        <end position="196"/>
    </location>
</feature>
<reference evidence="16 17" key="1">
    <citation type="journal article" date="2014" name="Int. J. Syst. Evol. Microbiol.">
        <title>Complete genome sequence of Corynebacterium casei LMG S-19264T (=DSM 44701T), isolated from a smear-ripened cheese.</title>
        <authorList>
            <consortium name="US DOE Joint Genome Institute (JGI-PGF)"/>
            <person name="Walter F."/>
            <person name="Albersmeier A."/>
            <person name="Kalinowski J."/>
            <person name="Ruckert C."/>
        </authorList>
    </citation>
    <scope>NUCLEOTIDE SEQUENCE [LARGE SCALE GENOMIC DNA]</scope>
    <source>
        <strain evidence="16 17">CGMCC 1.16330</strain>
    </source>
</reference>
<evidence type="ECO:0000256" key="12">
    <source>
        <dbReference type="ARBA" id="ARBA00049546"/>
    </source>
</evidence>
<dbReference type="InterPro" id="IPR004385">
    <property type="entry name" value="NDP_pyrophosphatase"/>
</dbReference>
<evidence type="ECO:0000256" key="3">
    <source>
        <dbReference type="ARBA" id="ARBA00012453"/>
    </source>
</evidence>
<dbReference type="GO" id="GO:0005829">
    <property type="term" value="C:cytosol"/>
    <property type="evidence" value="ECO:0007669"/>
    <property type="project" value="TreeGrafter"/>
</dbReference>
<dbReference type="GO" id="GO:0019144">
    <property type="term" value="F:ADP-sugar diphosphatase activity"/>
    <property type="evidence" value="ECO:0007669"/>
    <property type="project" value="TreeGrafter"/>
</dbReference>
<evidence type="ECO:0000256" key="9">
    <source>
        <dbReference type="ARBA" id="ARBA00030162"/>
    </source>
</evidence>
<evidence type="ECO:0000256" key="6">
    <source>
        <dbReference type="ARBA" id="ARBA00022801"/>
    </source>
</evidence>
<feature type="binding site" evidence="13">
    <location>
        <position position="113"/>
    </location>
    <ligand>
        <name>Mg(2+)</name>
        <dbReference type="ChEBI" id="CHEBI:18420"/>
        <label>1</label>
    </ligand>
</feature>
<gene>
    <name evidence="16" type="primary">nudF</name>
    <name evidence="16" type="ORF">GCM10010964_28080</name>
</gene>
<evidence type="ECO:0000259" key="15">
    <source>
        <dbReference type="PROSITE" id="PS51462"/>
    </source>
</evidence>
<feature type="binding site" evidence="13">
    <location>
        <position position="97"/>
    </location>
    <ligand>
        <name>Mg(2+)</name>
        <dbReference type="ChEBI" id="CHEBI:18420"/>
        <label>1</label>
    </ligand>
</feature>
<dbReference type="PANTHER" id="PTHR11839">
    <property type="entry name" value="UDP/ADP-SUGAR PYROPHOSPHATASE"/>
    <property type="match status" value="1"/>
</dbReference>
<comment type="cofactor">
    <cofactor evidence="1 13">
        <name>Mg(2+)</name>
        <dbReference type="ChEBI" id="CHEBI:18420"/>
    </cofactor>
</comment>
<evidence type="ECO:0000256" key="14">
    <source>
        <dbReference type="PIRSR" id="PIRSR604385-3"/>
    </source>
</evidence>
<feature type="binding site" evidence="13">
    <location>
        <position position="167"/>
    </location>
    <ligand>
        <name>Mg(2+)</name>
        <dbReference type="ChEBI" id="CHEBI:18420"/>
        <label>1</label>
    </ligand>
</feature>
<protein>
    <recommendedName>
        <fullName evidence="4">ADP-ribose pyrophosphatase</fullName>
        <ecNumber evidence="3">3.6.1.13</ecNumber>
    </recommendedName>
    <alternativeName>
        <fullName evidence="9">ADP-ribose diphosphatase</fullName>
    </alternativeName>
    <alternativeName>
        <fullName evidence="11">ADP-ribose phosphohydrolase</fullName>
    </alternativeName>
    <alternativeName>
        <fullName evidence="10">Adenosine diphosphoribose pyrophosphatase</fullName>
    </alternativeName>
</protein>
<organism evidence="16 17">
    <name type="scientific">Caldovatus sediminis</name>
    <dbReference type="NCBI Taxonomy" id="2041189"/>
    <lineage>
        <taxon>Bacteria</taxon>
        <taxon>Pseudomonadati</taxon>
        <taxon>Pseudomonadota</taxon>
        <taxon>Alphaproteobacteria</taxon>
        <taxon>Acetobacterales</taxon>
        <taxon>Roseomonadaceae</taxon>
        <taxon>Caldovatus</taxon>
    </lineage>
</organism>
<keyword evidence="7 13" id="KW-0460">Magnesium</keyword>
<dbReference type="GO" id="GO:0006753">
    <property type="term" value="P:nucleoside phosphate metabolic process"/>
    <property type="evidence" value="ECO:0007669"/>
    <property type="project" value="TreeGrafter"/>
</dbReference>
<dbReference type="SUPFAM" id="SSF55811">
    <property type="entry name" value="Nudix"/>
    <property type="match status" value="1"/>
</dbReference>
<evidence type="ECO:0000256" key="1">
    <source>
        <dbReference type="ARBA" id="ARBA00001946"/>
    </source>
</evidence>
<evidence type="ECO:0000256" key="7">
    <source>
        <dbReference type="ARBA" id="ARBA00022842"/>
    </source>
</evidence>
<keyword evidence="17" id="KW-1185">Reference proteome</keyword>
<dbReference type="InterPro" id="IPR000086">
    <property type="entry name" value="NUDIX_hydrolase_dom"/>
</dbReference>
<evidence type="ECO:0000256" key="2">
    <source>
        <dbReference type="ARBA" id="ARBA00007482"/>
    </source>
</evidence>
<evidence type="ECO:0000313" key="16">
    <source>
        <dbReference type="EMBL" id="GGG38844.1"/>
    </source>
</evidence>
<evidence type="ECO:0000313" key="17">
    <source>
        <dbReference type="Proteomes" id="UP000597507"/>
    </source>
</evidence>
<evidence type="ECO:0000256" key="13">
    <source>
        <dbReference type="PIRSR" id="PIRSR604385-2"/>
    </source>
</evidence>
<comment type="function">
    <text evidence="8">Acts on ADP-mannose and ADP-glucose as well as ADP-ribose. Prevents glycogen biosynthesis. The reaction catalyzed by this enzyme is a limiting step of the gluconeogenic process.</text>
</comment>
<dbReference type="EC" id="3.6.1.13" evidence="3"/>